<gene>
    <name evidence="11" type="primary">spaS_1</name>
    <name evidence="10" type="ordered locus">SG0572</name>
    <name evidence="11" type="ORF">SGGMMB4_01312</name>
</gene>
<evidence type="ECO:0000256" key="7">
    <source>
        <dbReference type="ARBA" id="ARBA00023136"/>
    </source>
</evidence>
<protein>
    <submittedName>
        <fullName evidence="11">Surface presentation of antigens protein SpaS</fullName>
    </submittedName>
    <submittedName>
        <fullName evidence="10">Type III secretion apparatus SpaS</fullName>
    </submittedName>
</protein>
<keyword evidence="3" id="KW-1003">Cell membrane</keyword>
<keyword evidence="7 9" id="KW-0472">Membrane</keyword>
<feature type="transmembrane region" description="Helical" evidence="9">
    <location>
        <begin position="28"/>
        <end position="46"/>
    </location>
</feature>
<sequence length="370" mass="41852">MAEKTEKPTEKRSRESAQKGQSFKVKDVTTTVVLIGGIAYLGYGMDFQPFIAFYNNVVLNGERLSYQAYLISLAMLFMQLTLPIVAVCFIAGTFSTLLQTRMVIATKAIKLNFDALNPVKGLKRIFNLRAVKELVKTLCYVAVFVVGVNYFQSHYLKELLSIYHGNIWQVIRIWSELAVKLVFIYVGVSLIVLVLDGLCEYFLQFKDMKMEKHEVKQEHKENEGNPEIKSARRNAHFELLSGAEQAAIRSSEMILANPTHIALGIFFNPDVAMLPFITLRATNMKARAIIAYAEKVGVPVVRSIPLARRLYKNYTVHSFISLNDNDLIEIMRILIWLKQVESAGQPEPEQNVPPEPSSEEKSSPKEPEEG</sequence>
<evidence type="ECO:0000313" key="13">
    <source>
        <dbReference type="Proteomes" id="UP000245838"/>
    </source>
</evidence>
<feature type="compositionally biased region" description="Basic and acidic residues" evidence="8">
    <location>
        <begin position="358"/>
        <end position="370"/>
    </location>
</feature>
<dbReference type="Proteomes" id="UP000245838">
    <property type="component" value="Chromosome sggmmb4_Chromosome"/>
</dbReference>
<accession>Q2NVH8</accession>
<organism evidence="10 12">
    <name type="scientific">Sodalis glossinidius (strain morsitans)</name>
    <dbReference type="NCBI Taxonomy" id="343509"/>
    <lineage>
        <taxon>Bacteria</taxon>
        <taxon>Pseudomonadati</taxon>
        <taxon>Pseudomonadota</taxon>
        <taxon>Gammaproteobacteria</taxon>
        <taxon>Enterobacterales</taxon>
        <taxon>Bruguierivoracaceae</taxon>
        <taxon>Sodalis</taxon>
    </lineage>
</organism>
<evidence type="ECO:0000313" key="12">
    <source>
        <dbReference type="Proteomes" id="UP000001932"/>
    </source>
</evidence>
<dbReference type="InterPro" id="IPR006307">
    <property type="entry name" value="BsaZ-like"/>
</dbReference>
<dbReference type="GO" id="GO:0009306">
    <property type="term" value="P:protein secretion"/>
    <property type="evidence" value="ECO:0007669"/>
    <property type="project" value="InterPro"/>
</dbReference>
<feature type="transmembrane region" description="Helical" evidence="9">
    <location>
        <begin position="66"/>
        <end position="92"/>
    </location>
</feature>
<comment type="subcellular location">
    <subcellularLocation>
        <location evidence="1">Cell membrane</location>
        <topology evidence="1">Multi-pass membrane protein</topology>
    </subcellularLocation>
</comment>
<dbReference type="AlphaFoldDB" id="Q2NVH8"/>
<keyword evidence="12" id="KW-1185">Reference proteome</keyword>
<dbReference type="InterPro" id="IPR006135">
    <property type="entry name" value="T3SS_substrate_exporter"/>
</dbReference>
<dbReference type="HOGENOM" id="CLU_041013_1_3_6"/>
<dbReference type="SUPFAM" id="SSF160544">
    <property type="entry name" value="EscU C-terminal domain-like"/>
    <property type="match status" value="1"/>
</dbReference>
<dbReference type="OrthoDB" id="9807950at2"/>
<keyword evidence="6" id="KW-0843">Virulence</keyword>
<keyword evidence="4 9" id="KW-0812">Transmembrane</keyword>
<name>Q2NVH8_SODGM</name>
<evidence type="ECO:0000256" key="4">
    <source>
        <dbReference type="ARBA" id="ARBA00022692"/>
    </source>
</evidence>
<dbReference type="PANTHER" id="PTHR30531:SF14">
    <property type="entry name" value="SURFACE PRESENTATION OF ANTIGENS PROTEIN SPAS"/>
    <property type="match status" value="1"/>
</dbReference>
<evidence type="ECO:0000256" key="3">
    <source>
        <dbReference type="ARBA" id="ARBA00022475"/>
    </source>
</evidence>
<dbReference type="Pfam" id="PF01312">
    <property type="entry name" value="Bac_export_2"/>
    <property type="match status" value="1"/>
</dbReference>
<dbReference type="BioCyc" id="SGLO343509:SGP1_RS04945-MONOMER"/>
<dbReference type="NCBIfam" id="TIGR01404">
    <property type="entry name" value="FlhB_rel_III"/>
    <property type="match status" value="1"/>
</dbReference>
<dbReference type="NCBIfam" id="NF006017">
    <property type="entry name" value="PRK08156.1"/>
    <property type="match status" value="1"/>
</dbReference>
<dbReference type="STRING" id="343509.SG0572"/>
<dbReference type="Gene3D" id="3.40.1690.10">
    <property type="entry name" value="secretion proteins EscU"/>
    <property type="match status" value="1"/>
</dbReference>
<dbReference type="PANTHER" id="PTHR30531">
    <property type="entry name" value="FLAGELLAR BIOSYNTHETIC PROTEIN FLHB"/>
    <property type="match status" value="1"/>
</dbReference>
<dbReference type="GO" id="GO:0005886">
    <property type="term" value="C:plasma membrane"/>
    <property type="evidence" value="ECO:0007669"/>
    <property type="project" value="UniProtKB-SubCell"/>
</dbReference>
<evidence type="ECO:0000256" key="6">
    <source>
        <dbReference type="ARBA" id="ARBA00023026"/>
    </source>
</evidence>
<keyword evidence="5 9" id="KW-1133">Transmembrane helix</keyword>
<evidence type="ECO:0000256" key="2">
    <source>
        <dbReference type="ARBA" id="ARBA00010690"/>
    </source>
</evidence>
<feature type="transmembrane region" description="Helical" evidence="9">
    <location>
        <begin position="134"/>
        <end position="151"/>
    </location>
</feature>
<dbReference type="EMBL" id="LN854557">
    <property type="protein sequence ID" value="CRL44294.1"/>
    <property type="molecule type" value="Genomic_DNA"/>
</dbReference>
<dbReference type="eggNOG" id="COG1377">
    <property type="taxonomic scope" value="Bacteria"/>
</dbReference>
<feature type="region of interest" description="Disordered" evidence="8">
    <location>
        <begin position="345"/>
        <end position="370"/>
    </location>
</feature>
<evidence type="ECO:0000256" key="5">
    <source>
        <dbReference type="ARBA" id="ARBA00022989"/>
    </source>
</evidence>
<reference evidence="10 12" key="1">
    <citation type="journal article" date="2006" name="Genome Res.">
        <title>Massive genome erosion and functional adaptations provide insights into the symbiotic lifestyle of Sodalis glossinidius in the tsetse host.</title>
        <authorList>
            <person name="Toh H."/>
            <person name="Weiss B.L."/>
            <person name="Perkin S.A.H."/>
            <person name="Yamashita A."/>
            <person name="Oshima K."/>
            <person name="Hattori M."/>
            <person name="Aksoy S."/>
        </authorList>
    </citation>
    <scope>NUCLEOTIDE SEQUENCE [LARGE SCALE GENOMIC DNA]</scope>
    <source>
        <strain evidence="12">morsitans</strain>
        <strain evidence="10">Morsitans</strain>
    </source>
</reference>
<dbReference type="EMBL" id="AP008232">
    <property type="protein sequence ID" value="BAE73847.1"/>
    <property type="molecule type" value="Genomic_DNA"/>
</dbReference>
<reference evidence="11 13" key="2">
    <citation type="submission" date="2015-05" db="EMBL/GenBank/DDBJ databases">
        <authorList>
            <person name="Goodhead I."/>
        </authorList>
    </citation>
    <scope>NUCLEOTIDE SEQUENCE [LARGE SCALE GENOMIC DNA]</scope>
    <source>
        <strain evidence="11">B4</strain>
        <strain evidence="13">morsitans</strain>
    </source>
</reference>
<dbReference type="RefSeq" id="WP_011410325.1">
    <property type="nucleotide sequence ID" value="NC_007712.1"/>
</dbReference>
<comment type="similarity">
    <text evidence="2">Belongs to the type III secretion exporter family.</text>
</comment>
<evidence type="ECO:0000256" key="1">
    <source>
        <dbReference type="ARBA" id="ARBA00004651"/>
    </source>
</evidence>
<evidence type="ECO:0000256" key="9">
    <source>
        <dbReference type="SAM" id="Phobius"/>
    </source>
</evidence>
<dbReference type="PRINTS" id="PR00950">
    <property type="entry name" value="TYPE3IMSPROT"/>
</dbReference>
<dbReference type="MEROPS" id="N06.002"/>
<evidence type="ECO:0000256" key="8">
    <source>
        <dbReference type="SAM" id="MobiDB-lite"/>
    </source>
</evidence>
<feature type="transmembrane region" description="Helical" evidence="9">
    <location>
        <begin position="182"/>
        <end position="203"/>
    </location>
</feature>
<proteinExistence type="inferred from homology"/>
<dbReference type="InterPro" id="IPR029025">
    <property type="entry name" value="T3SS_substrate_exporter_C"/>
</dbReference>
<dbReference type="Gene3D" id="6.10.250.2080">
    <property type="match status" value="1"/>
</dbReference>
<dbReference type="KEGG" id="sgl:SG0572"/>
<dbReference type="Proteomes" id="UP000001932">
    <property type="component" value="Chromosome"/>
</dbReference>
<evidence type="ECO:0000313" key="11">
    <source>
        <dbReference type="EMBL" id="CRL44294.1"/>
    </source>
</evidence>
<evidence type="ECO:0000313" key="10">
    <source>
        <dbReference type="EMBL" id="BAE73847.1"/>
    </source>
</evidence>